<evidence type="ECO:0000313" key="17">
    <source>
        <dbReference type="EMBL" id="RED99784.1"/>
    </source>
</evidence>
<accession>A0A3D9L3B8</accession>
<dbReference type="GO" id="GO:0006178">
    <property type="term" value="P:guanine salvage"/>
    <property type="evidence" value="ECO:0007669"/>
    <property type="project" value="TreeGrafter"/>
</dbReference>
<comment type="caution">
    <text evidence="17">The sequence shown here is derived from an EMBL/GenBank/DDBJ whole genome shotgun (WGS) entry which is preliminary data.</text>
</comment>
<protein>
    <recommendedName>
        <fullName evidence="5 15">Hypoxanthine phosphoribosyltransferase</fullName>
        <ecNumber evidence="5 15">2.4.2.8</ecNumber>
    </recommendedName>
</protein>
<dbReference type="PANTHER" id="PTHR43340:SF1">
    <property type="entry name" value="HYPOXANTHINE PHOSPHORIBOSYLTRANSFERASE"/>
    <property type="match status" value="1"/>
</dbReference>
<dbReference type="InterPro" id="IPR005904">
    <property type="entry name" value="Hxn_phspho_trans"/>
</dbReference>
<evidence type="ECO:0000256" key="5">
    <source>
        <dbReference type="ARBA" id="ARBA00011895"/>
    </source>
</evidence>
<evidence type="ECO:0000256" key="15">
    <source>
        <dbReference type="RuleBase" id="RU364099"/>
    </source>
</evidence>
<dbReference type="GO" id="GO:0004422">
    <property type="term" value="F:hypoxanthine phosphoribosyltransferase activity"/>
    <property type="evidence" value="ECO:0007669"/>
    <property type="project" value="InterPro"/>
</dbReference>
<evidence type="ECO:0000259" key="16">
    <source>
        <dbReference type="Pfam" id="PF00156"/>
    </source>
</evidence>
<name>A0A3D9L3B8_MARFU</name>
<feature type="domain" description="Phosphoribosyltransferase" evidence="16">
    <location>
        <begin position="19"/>
        <end position="163"/>
    </location>
</feature>
<evidence type="ECO:0000256" key="4">
    <source>
        <dbReference type="ARBA" id="ARBA00008391"/>
    </source>
</evidence>
<keyword evidence="10 15" id="KW-0660">Purine salvage</keyword>
<dbReference type="GO" id="GO:0032264">
    <property type="term" value="P:IMP salvage"/>
    <property type="evidence" value="ECO:0007669"/>
    <property type="project" value="UniProtKB-UniPathway"/>
</dbReference>
<dbReference type="OrthoDB" id="9802824at2"/>
<dbReference type="PANTHER" id="PTHR43340">
    <property type="entry name" value="HYPOXANTHINE-GUANINE PHOSPHORIBOSYLTRANSFERASE"/>
    <property type="match status" value="1"/>
</dbReference>
<evidence type="ECO:0000256" key="6">
    <source>
        <dbReference type="ARBA" id="ARBA00022490"/>
    </source>
</evidence>
<keyword evidence="7 15" id="KW-0328">Glycosyltransferase</keyword>
<dbReference type="SUPFAM" id="SSF53271">
    <property type="entry name" value="PRTase-like"/>
    <property type="match status" value="1"/>
</dbReference>
<reference evidence="17 18" key="1">
    <citation type="submission" date="2018-07" db="EMBL/GenBank/DDBJ databases">
        <title>Genomic Encyclopedia of Type Strains, Phase IV (KMG-IV): sequencing the most valuable type-strain genomes for metagenomic binning, comparative biology and taxonomic classification.</title>
        <authorList>
            <person name="Goeker M."/>
        </authorList>
    </citation>
    <scope>NUCLEOTIDE SEQUENCE [LARGE SCALE GENOMIC DNA]</scope>
    <source>
        <strain evidence="17 18">DSM 4134</strain>
    </source>
</reference>
<evidence type="ECO:0000256" key="3">
    <source>
        <dbReference type="ARBA" id="ARBA00004669"/>
    </source>
</evidence>
<comment type="pathway">
    <text evidence="3 15">Purine metabolism; IMP biosynthesis via salvage pathway; IMP from hypoxanthine: step 1/1.</text>
</comment>
<sequence>MSTLRIYNKEFEPFLSRTEIAQAIHELASKINTDFAGKELVIVGVLDGAFMFLSDLMKELTINVTLEMVKLKSYEGESTTGHVRRLLGLSRSLRGRHVMIVEDIIDTGITLGHLMELLEAEKPASVTVTTLLLKEEVFKSKYAIDHFGFSIPNKFVVGYGMDYDGLGRQYPDIYAAIH</sequence>
<comment type="catalytic activity">
    <reaction evidence="13">
        <text>GMP + diphosphate = guanine + 5-phospho-alpha-D-ribose 1-diphosphate</text>
        <dbReference type="Rhea" id="RHEA:25424"/>
        <dbReference type="ChEBI" id="CHEBI:16235"/>
        <dbReference type="ChEBI" id="CHEBI:33019"/>
        <dbReference type="ChEBI" id="CHEBI:58017"/>
        <dbReference type="ChEBI" id="CHEBI:58115"/>
        <dbReference type="EC" id="2.4.2.8"/>
    </reaction>
    <physiologicalReaction direction="right-to-left" evidence="13">
        <dbReference type="Rhea" id="RHEA:25426"/>
    </physiologicalReaction>
</comment>
<evidence type="ECO:0000256" key="14">
    <source>
        <dbReference type="ARBA" id="ARBA00049402"/>
    </source>
</evidence>
<evidence type="ECO:0000256" key="2">
    <source>
        <dbReference type="ARBA" id="ARBA00004496"/>
    </source>
</evidence>
<evidence type="ECO:0000313" key="18">
    <source>
        <dbReference type="Proteomes" id="UP000256779"/>
    </source>
</evidence>
<dbReference type="InterPro" id="IPR050408">
    <property type="entry name" value="HGPRT"/>
</dbReference>
<dbReference type="Gene3D" id="3.40.50.2020">
    <property type="match status" value="1"/>
</dbReference>
<dbReference type="GO" id="GO:0000287">
    <property type="term" value="F:magnesium ion binding"/>
    <property type="evidence" value="ECO:0007669"/>
    <property type="project" value="TreeGrafter"/>
</dbReference>
<comment type="similarity">
    <text evidence="4 15">Belongs to the purine/pyrimidine phosphoribosyltransferase family.</text>
</comment>
<comment type="subcellular location">
    <subcellularLocation>
        <location evidence="2 15">Cytoplasm</location>
    </subcellularLocation>
</comment>
<dbReference type="CDD" id="cd06223">
    <property type="entry name" value="PRTases_typeI"/>
    <property type="match status" value="1"/>
</dbReference>
<dbReference type="GO" id="GO:0032263">
    <property type="term" value="P:GMP salvage"/>
    <property type="evidence" value="ECO:0007669"/>
    <property type="project" value="TreeGrafter"/>
</dbReference>
<dbReference type="GO" id="GO:0005829">
    <property type="term" value="C:cytosol"/>
    <property type="evidence" value="ECO:0007669"/>
    <property type="project" value="TreeGrafter"/>
</dbReference>
<evidence type="ECO:0000256" key="13">
    <source>
        <dbReference type="ARBA" id="ARBA00048811"/>
    </source>
</evidence>
<comment type="cofactor">
    <cofactor evidence="1 15">
        <name>Mg(2+)</name>
        <dbReference type="ChEBI" id="CHEBI:18420"/>
    </cofactor>
</comment>
<dbReference type="Pfam" id="PF00156">
    <property type="entry name" value="Pribosyltran"/>
    <property type="match status" value="1"/>
</dbReference>
<keyword evidence="9 15" id="KW-0479">Metal-binding</keyword>
<dbReference type="InterPro" id="IPR000836">
    <property type="entry name" value="PRTase_dom"/>
</dbReference>
<evidence type="ECO:0000256" key="7">
    <source>
        <dbReference type="ARBA" id="ARBA00022676"/>
    </source>
</evidence>
<dbReference type="GO" id="GO:0006166">
    <property type="term" value="P:purine ribonucleoside salvage"/>
    <property type="evidence" value="ECO:0007669"/>
    <property type="project" value="UniProtKB-KW"/>
</dbReference>
<dbReference type="InterPro" id="IPR029057">
    <property type="entry name" value="PRTase-like"/>
</dbReference>
<evidence type="ECO:0000256" key="9">
    <source>
        <dbReference type="ARBA" id="ARBA00022723"/>
    </source>
</evidence>
<evidence type="ECO:0000256" key="1">
    <source>
        <dbReference type="ARBA" id="ARBA00001946"/>
    </source>
</evidence>
<evidence type="ECO:0000256" key="11">
    <source>
        <dbReference type="ARBA" id="ARBA00022741"/>
    </source>
</evidence>
<evidence type="ECO:0000256" key="8">
    <source>
        <dbReference type="ARBA" id="ARBA00022679"/>
    </source>
</evidence>
<dbReference type="RefSeq" id="WP_115867806.1">
    <property type="nucleotide sequence ID" value="NZ_QREG01000007.1"/>
</dbReference>
<gene>
    <name evidence="17" type="ORF">C7460_10766</name>
</gene>
<evidence type="ECO:0000256" key="12">
    <source>
        <dbReference type="ARBA" id="ARBA00022842"/>
    </source>
</evidence>
<comment type="catalytic activity">
    <reaction evidence="14">
        <text>IMP + diphosphate = hypoxanthine + 5-phospho-alpha-D-ribose 1-diphosphate</text>
        <dbReference type="Rhea" id="RHEA:17973"/>
        <dbReference type="ChEBI" id="CHEBI:17368"/>
        <dbReference type="ChEBI" id="CHEBI:33019"/>
        <dbReference type="ChEBI" id="CHEBI:58017"/>
        <dbReference type="ChEBI" id="CHEBI:58053"/>
        <dbReference type="EC" id="2.4.2.8"/>
    </reaction>
    <physiologicalReaction direction="right-to-left" evidence="14">
        <dbReference type="Rhea" id="RHEA:17975"/>
    </physiologicalReaction>
</comment>
<dbReference type="UniPathway" id="UPA00591">
    <property type="reaction ID" value="UER00648"/>
</dbReference>
<keyword evidence="18" id="KW-1185">Reference proteome</keyword>
<dbReference type="GO" id="GO:0000166">
    <property type="term" value="F:nucleotide binding"/>
    <property type="evidence" value="ECO:0007669"/>
    <property type="project" value="UniProtKB-KW"/>
</dbReference>
<dbReference type="AlphaFoldDB" id="A0A3D9L3B8"/>
<dbReference type="EMBL" id="QREG01000007">
    <property type="protein sequence ID" value="RED99784.1"/>
    <property type="molecule type" value="Genomic_DNA"/>
</dbReference>
<keyword evidence="11 15" id="KW-0547">Nucleotide-binding</keyword>
<dbReference type="NCBIfam" id="TIGR01203">
    <property type="entry name" value="HGPRTase"/>
    <property type="match status" value="1"/>
</dbReference>
<keyword evidence="12 15" id="KW-0460">Magnesium</keyword>
<evidence type="ECO:0000256" key="10">
    <source>
        <dbReference type="ARBA" id="ARBA00022726"/>
    </source>
</evidence>
<keyword evidence="6 15" id="KW-0963">Cytoplasm</keyword>
<dbReference type="GO" id="GO:0046100">
    <property type="term" value="P:hypoxanthine metabolic process"/>
    <property type="evidence" value="ECO:0007669"/>
    <property type="project" value="TreeGrafter"/>
</dbReference>
<proteinExistence type="inferred from homology"/>
<organism evidence="17 18">
    <name type="scientific">Marinoscillum furvescens DSM 4134</name>
    <dbReference type="NCBI Taxonomy" id="1122208"/>
    <lineage>
        <taxon>Bacteria</taxon>
        <taxon>Pseudomonadati</taxon>
        <taxon>Bacteroidota</taxon>
        <taxon>Cytophagia</taxon>
        <taxon>Cytophagales</taxon>
        <taxon>Reichenbachiellaceae</taxon>
        <taxon>Marinoscillum</taxon>
    </lineage>
</organism>
<dbReference type="GO" id="GO:0052657">
    <property type="term" value="F:guanine phosphoribosyltransferase activity"/>
    <property type="evidence" value="ECO:0007669"/>
    <property type="project" value="RHEA"/>
</dbReference>
<dbReference type="EC" id="2.4.2.8" evidence="5 15"/>
<dbReference type="Proteomes" id="UP000256779">
    <property type="component" value="Unassembled WGS sequence"/>
</dbReference>
<keyword evidence="8 15" id="KW-0808">Transferase</keyword>